<dbReference type="eggNOG" id="ENOG502T10G">
    <property type="taxonomic scope" value="Eukaryota"/>
</dbReference>
<dbReference type="OrthoDB" id="4207132at2759"/>
<sequence>MAADDDWEDLGFRRSHFCIDDPPDDFVFQFRGSEEGWKLGPILKERVLHGDEYEGVQISEASGVCIATQIMGPKKGTKAIAKIRQQIPPDMDDPSELRRNVDYSVYKSTAPSIWAAREFDLLGFLTEKGSKCTPRYLGHRTLFQNADDHVPGGYFVVTLMEKLPGTNLWDWPDFDLEMRNRVRIAFGKAIREFYSYGLDHHDPRRNNLIWDEKSDRCWIIDLEDGDKIDPPRKFVPRRDWLAWGIIAASDFQGPIDPMTPDDYDECPDDETLYALATRTKTRQFSEKLW</sequence>
<proteinExistence type="predicted"/>
<dbReference type="HOGENOM" id="CLU_090422_0_0_1"/>
<dbReference type="InParanoid" id="V5G2D8"/>
<evidence type="ECO:0008006" key="3">
    <source>
        <dbReference type="Google" id="ProtNLM"/>
    </source>
</evidence>
<comment type="caution">
    <text evidence="1">The sequence shown here is derived from an EMBL/GenBank/DDBJ whole genome shotgun (WGS) entry which is preliminary data.</text>
</comment>
<accession>V5G2D8</accession>
<dbReference type="Pfam" id="PF06293">
    <property type="entry name" value="Kdo"/>
    <property type="match status" value="1"/>
</dbReference>
<evidence type="ECO:0000313" key="1">
    <source>
        <dbReference type="EMBL" id="GAD96171.1"/>
    </source>
</evidence>
<dbReference type="SUPFAM" id="SSF56112">
    <property type="entry name" value="Protein kinase-like (PK-like)"/>
    <property type="match status" value="1"/>
</dbReference>
<name>V5G2D8_BYSSN</name>
<organism evidence="1 2">
    <name type="scientific">Byssochlamys spectabilis (strain No. 5 / NBRC 109023)</name>
    <name type="common">Paecilomyces variotii</name>
    <dbReference type="NCBI Taxonomy" id="1356009"/>
    <lineage>
        <taxon>Eukaryota</taxon>
        <taxon>Fungi</taxon>
        <taxon>Dikarya</taxon>
        <taxon>Ascomycota</taxon>
        <taxon>Pezizomycotina</taxon>
        <taxon>Eurotiomycetes</taxon>
        <taxon>Eurotiomycetidae</taxon>
        <taxon>Eurotiales</taxon>
        <taxon>Thermoascaceae</taxon>
        <taxon>Paecilomyces</taxon>
    </lineage>
</organism>
<dbReference type="EMBL" id="BAUL01000155">
    <property type="protein sequence ID" value="GAD96171.1"/>
    <property type="molecule type" value="Genomic_DNA"/>
</dbReference>
<keyword evidence="2" id="KW-1185">Reference proteome</keyword>
<dbReference type="AlphaFoldDB" id="V5G2D8"/>
<dbReference type="Proteomes" id="UP000018001">
    <property type="component" value="Unassembled WGS sequence"/>
</dbReference>
<gene>
    <name evidence="1" type="ORF">PVAR5_4820</name>
</gene>
<evidence type="ECO:0000313" key="2">
    <source>
        <dbReference type="Proteomes" id="UP000018001"/>
    </source>
</evidence>
<protein>
    <recommendedName>
        <fullName evidence="3">Protein kinase domain-containing protein</fullName>
    </recommendedName>
</protein>
<reference evidence="2" key="1">
    <citation type="journal article" date="2014" name="Genome Announc.">
        <title>Draft genome sequence of the formaldehyde-resistant fungus Byssochlamys spectabilis No. 5 (anamorph Paecilomyces variotii No. 5) (NBRC109023).</title>
        <authorList>
            <person name="Oka T."/>
            <person name="Ekino K."/>
            <person name="Fukuda K."/>
            <person name="Nomura Y."/>
        </authorList>
    </citation>
    <scope>NUCLEOTIDE SEQUENCE [LARGE SCALE GENOMIC DNA]</scope>
    <source>
        <strain evidence="2">No. 5 / NBRC 109023</strain>
    </source>
</reference>
<dbReference type="InterPro" id="IPR011009">
    <property type="entry name" value="Kinase-like_dom_sf"/>
</dbReference>
<dbReference type="Gene3D" id="1.10.510.10">
    <property type="entry name" value="Transferase(Phosphotransferase) domain 1"/>
    <property type="match status" value="1"/>
</dbReference>